<evidence type="ECO:0000256" key="1">
    <source>
        <dbReference type="SAM" id="MobiDB-lite"/>
    </source>
</evidence>
<evidence type="ECO:0000313" key="4">
    <source>
        <dbReference type="EMBL" id="SDM58274.1"/>
    </source>
</evidence>
<keyword evidence="2" id="KW-0732">Signal</keyword>
<dbReference type="InterPro" id="IPR011041">
    <property type="entry name" value="Quinoprot_gluc/sorb_DH_b-prop"/>
</dbReference>
<dbReference type="SUPFAM" id="SSF50952">
    <property type="entry name" value="Soluble quinoprotein glucose dehydrogenase"/>
    <property type="match status" value="1"/>
</dbReference>
<dbReference type="AlphaFoldDB" id="A0A1G9UEV1"/>
<feature type="compositionally biased region" description="Polar residues" evidence="1">
    <location>
        <begin position="22"/>
        <end position="31"/>
    </location>
</feature>
<dbReference type="OrthoDB" id="9770043at2"/>
<evidence type="ECO:0000259" key="3">
    <source>
        <dbReference type="Pfam" id="PF07995"/>
    </source>
</evidence>
<dbReference type="Proteomes" id="UP000199004">
    <property type="component" value="Unassembled WGS sequence"/>
</dbReference>
<proteinExistence type="predicted"/>
<sequence length="388" mass="41209">MRRLAIAAVVPLLLLGACSQGGNESEVTITGTPPAEPQGSGVPVAPSSSGSPSGAPSTSPTDDPGTGEPQVLEEIAIGLAAPWGLDFLPDGDAVVTERDTRRVLLVKGPDHEVVEVGTIDIAAPEGEAGLLGVAVSPKFDTDRLLYFYVSTADDNRVVRARLEGNRLGKVRPVLTGIPNGYIHDGGRLEFGPDGFLYVSTGETGTGLLAQERGGLAGKILRITTEGKPAKGNPFGTPVWSWGHRNVQGLAFDDAGVLWASEFGQDEFDELNRITKGENYGWPAVEGTGGERQGFVDPQQVWHPDDSSPSGLAFLDGYLWMAALKGERLWRVEVDGNRAVDPQGFFIGDYGRMRTVAVTPDGELWVMTSNRDTRGDPGPGDDKILLVQP</sequence>
<organism evidence="4 5">
    <name type="scientific">Nocardioides szechwanensis</name>
    <dbReference type="NCBI Taxonomy" id="1005944"/>
    <lineage>
        <taxon>Bacteria</taxon>
        <taxon>Bacillati</taxon>
        <taxon>Actinomycetota</taxon>
        <taxon>Actinomycetes</taxon>
        <taxon>Propionibacteriales</taxon>
        <taxon>Nocardioidaceae</taxon>
        <taxon>Nocardioides</taxon>
    </lineage>
</organism>
<reference evidence="4 5" key="1">
    <citation type="submission" date="2016-10" db="EMBL/GenBank/DDBJ databases">
        <authorList>
            <person name="de Groot N.N."/>
        </authorList>
    </citation>
    <scope>NUCLEOTIDE SEQUENCE [LARGE SCALE GENOMIC DNA]</scope>
    <source>
        <strain evidence="4 5">CGMCC 1.11147</strain>
    </source>
</reference>
<feature type="domain" description="Glucose/Sorbosone dehydrogenase" evidence="3">
    <location>
        <begin position="80"/>
        <end position="372"/>
    </location>
</feature>
<feature type="compositionally biased region" description="Basic and acidic residues" evidence="1">
    <location>
        <begin position="370"/>
        <end position="388"/>
    </location>
</feature>
<feature type="signal peptide" evidence="2">
    <location>
        <begin position="1"/>
        <end position="22"/>
    </location>
</feature>
<dbReference type="PANTHER" id="PTHR19328">
    <property type="entry name" value="HEDGEHOG-INTERACTING PROTEIN"/>
    <property type="match status" value="1"/>
</dbReference>
<dbReference type="EMBL" id="FNIC01000001">
    <property type="protein sequence ID" value="SDM58274.1"/>
    <property type="molecule type" value="Genomic_DNA"/>
</dbReference>
<dbReference type="InterPro" id="IPR011042">
    <property type="entry name" value="6-blade_b-propeller_TolB-like"/>
</dbReference>
<feature type="region of interest" description="Disordered" evidence="1">
    <location>
        <begin position="368"/>
        <end position="388"/>
    </location>
</feature>
<dbReference type="PROSITE" id="PS51257">
    <property type="entry name" value="PROKAR_LIPOPROTEIN"/>
    <property type="match status" value="1"/>
</dbReference>
<dbReference type="PANTHER" id="PTHR19328:SF13">
    <property type="entry name" value="HIPL1 PROTEIN"/>
    <property type="match status" value="1"/>
</dbReference>
<dbReference type="Gene3D" id="2.120.10.30">
    <property type="entry name" value="TolB, C-terminal domain"/>
    <property type="match status" value="1"/>
</dbReference>
<accession>A0A1G9UEV1</accession>
<feature type="chain" id="PRO_5039377561" evidence="2">
    <location>
        <begin position="23"/>
        <end position="388"/>
    </location>
</feature>
<name>A0A1G9UEV1_9ACTN</name>
<dbReference type="InterPro" id="IPR012938">
    <property type="entry name" value="Glc/Sorbosone_DH"/>
</dbReference>
<dbReference type="STRING" id="1005944.SAMN05192576_0411"/>
<feature type="region of interest" description="Disordered" evidence="1">
    <location>
        <begin position="22"/>
        <end position="69"/>
    </location>
</feature>
<protein>
    <submittedName>
        <fullName evidence="4">Glucose/arabinose dehydrogenase, beta-propeller fold</fullName>
    </submittedName>
</protein>
<gene>
    <name evidence="4" type="ORF">SAMN05192576_0411</name>
</gene>
<evidence type="ECO:0000313" key="5">
    <source>
        <dbReference type="Proteomes" id="UP000199004"/>
    </source>
</evidence>
<feature type="compositionally biased region" description="Low complexity" evidence="1">
    <location>
        <begin position="39"/>
        <end position="64"/>
    </location>
</feature>
<evidence type="ECO:0000256" key="2">
    <source>
        <dbReference type="SAM" id="SignalP"/>
    </source>
</evidence>
<dbReference type="RefSeq" id="WP_091021441.1">
    <property type="nucleotide sequence ID" value="NZ_BKAE01000005.1"/>
</dbReference>
<dbReference type="Pfam" id="PF07995">
    <property type="entry name" value="GSDH"/>
    <property type="match status" value="1"/>
</dbReference>
<keyword evidence="5" id="KW-1185">Reference proteome</keyword>